<dbReference type="Proteomes" id="UP001163739">
    <property type="component" value="Chromosome"/>
</dbReference>
<feature type="transmembrane region" description="Helical" evidence="5">
    <location>
        <begin position="79"/>
        <end position="96"/>
    </location>
</feature>
<evidence type="ECO:0000256" key="2">
    <source>
        <dbReference type="ARBA" id="ARBA00022692"/>
    </source>
</evidence>
<organism evidence="7 8">
    <name type="scientific">Alkalimarinus alittae</name>
    <dbReference type="NCBI Taxonomy" id="2961619"/>
    <lineage>
        <taxon>Bacteria</taxon>
        <taxon>Pseudomonadati</taxon>
        <taxon>Pseudomonadota</taxon>
        <taxon>Gammaproteobacteria</taxon>
        <taxon>Alteromonadales</taxon>
        <taxon>Alteromonadaceae</taxon>
        <taxon>Alkalimarinus</taxon>
    </lineage>
</organism>
<dbReference type="RefSeq" id="WP_265045853.1">
    <property type="nucleotide sequence ID" value="NZ_CP100390.1"/>
</dbReference>
<keyword evidence="4 5" id="KW-0472">Membrane</keyword>
<comment type="subcellular location">
    <subcellularLocation>
        <location evidence="1">Membrane</location>
        <topology evidence="1">Multi-pass membrane protein</topology>
    </subcellularLocation>
</comment>
<feature type="transmembrane region" description="Helical" evidence="5">
    <location>
        <begin position="178"/>
        <end position="196"/>
    </location>
</feature>
<proteinExistence type="predicted"/>
<feature type="domain" description="O-antigen ligase-related" evidence="6">
    <location>
        <begin position="207"/>
        <end position="341"/>
    </location>
</feature>
<feature type="transmembrane region" description="Helical" evidence="5">
    <location>
        <begin position="324"/>
        <end position="345"/>
    </location>
</feature>
<evidence type="ECO:0000256" key="1">
    <source>
        <dbReference type="ARBA" id="ARBA00004141"/>
    </source>
</evidence>
<evidence type="ECO:0000313" key="8">
    <source>
        <dbReference type="Proteomes" id="UP001163739"/>
    </source>
</evidence>
<sequence>MTNINVKHEKASQRSVNQVKPILVYLTCIYVITWYLQLGLRVDILGKIRFEFILGVFLIISAVIHASNSRDKPSPLTPYIYMYIFTLLFSIVFSYDRSHSIDIFVDRVVKFSMLALFISSFIRNTWALKLFLAAFLLACFKMGQEGFLGWYTGSLVWQNQGIMRLHGSTPLYLHPNSFAGMALGTLPFIYFLFPLASKTIKVFFACLTIFSLVIIIFSGSRTAYVGLAVVIFYAIFKTGLSKKYLIIMLFGLSISASFIPDSYIERFESIFTGKEKEGNSSGARLKIIEDAIEIYLSHPLGVGVAAFPKVRTDTFGRTQDTHNLYLEVLTNIGIQGFIIFFLLVYNTIKLNKINIAKTKHLLGKSKLINGNSENTIELKILAATSQALVLFLLIRLTLGLFGMDLYEIYWWLAIGLTISIYRILDNLESSLAEEVTN</sequence>
<dbReference type="Pfam" id="PF04932">
    <property type="entry name" value="Wzy_C"/>
    <property type="match status" value="1"/>
</dbReference>
<dbReference type="InterPro" id="IPR007016">
    <property type="entry name" value="O-antigen_ligase-rel_domated"/>
</dbReference>
<feature type="transmembrane region" description="Helical" evidence="5">
    <location>
        <begin position="22"/>
        <end position="38"/>
    </location>
</feature>
<evidence type="ECO:0000256" key="3">
    <source>
        <dbReference type="ARBA" id="ARBA00022989"/>
    </source>
</evidence>
<evidence type="ECO:0000313" key="7">
    <source>
        <dbReference type="EMBL" id="UZE94358.1"/>
    </source>
</evidence>
<keyword evidence="3 5" id="KW-1133">Transmembrane helix</keyword>
<evidence type="ECO:0000256" key="4">
    <source>
        <dbReference type="ARBA" id="ARBA00023136"/>
    </source>
</evidence>
<reference evidence="7" key="1">
    <citation type="submission" date="2022-06" db="EMBL/GenBank/DDBJ databases">
        <title>Alkalimarinus sp. nov., isolated from gut of a Alitta virens.</title>
        <authorList>
            <person name="Yang A.I."/>
            <person name="Shin N.-R."/>
        </authorList>
    </citation>
    <scope>NUCLEOTIDE SEQUENCE</scope>
    <source>
        <strain evidence="7">A2M4</strain>
    </source>
</reference>
<keyword evidence="8" id="KW-1185">Reference proteome</keyword>
<dbReference type="PANTHER" id="PTHR37422:SF21">
    <property type="entry name" value="EXOQ-LIKE PROTEIN"/>
    <property type="match status" value="1"/>
</dbReference>
<feature type="transmembrane region" description="Helical" evidence="5">
    <location>
        <begin position="202"/>
        <end position="235"/>
    </location>
</feature>
<gene>
    <name evidence="7" type="ORF">NKI27_09645</name>
</gene>
<dbReference type="PANTHER" id="PTHR37422">
    <property type="entry name" value="TEICHURONIC ACID BIOSYNTHESIS PROTEIN TUAE"/>
    <property type="match status" value="1"/>
</dbReference>
<feature type="transmembrane region" description="Helical" evidence="5">
    <location>
        <begin position="108"/>
        <end position="126"/>
    </location>
</feature>
<evidence type="ECO:0000256" key="5">
    <source>
        <dbReference type="SAM" id="Phobius"/>
    </source>
</evidence>
<accession>A0ABY6MX07</accession>
<name>A0ABY6MX07_9ALTE</name>
<keyword evidence="7" id="KW-0436">Ligase</keyword>
<protein>
    <submittedName>
        <fullName evidence="7">O-antigen ligase family protein</fullName>
    </submittedName>
</protein>
<feature type="transmembrane region" description="Helical" evidence="5">
    <location>
        <begin position="244"/>
        <end position="264"/>
    </location>
</feature>
<dbReference type="EMBL" id="CP100390">
    <property type="protein sequence ID" value="UZE94358.1"/>
    <property type="molecule type" value="Genomic_DNA"/>
</dbReference>
<dbReference type="InterPro" id="IPR051533">
    <property type="entry name" value="WaaL-like"/>
</dbReference>
<dbReference type="GO" id="GO:0016874">
    <property type="term" value="F:ligase activity"/>
    <property type="evidence" value="ECO:0007669"/>
    <property type="project" value="UniProtKB-KW"/>
</dbReference>
<feature type="transmembrane region" description="Helical" evidence="5">
    <location>
        <begin position="380"/>
        <end position="402"/>
    </location>
</feature>
<feature type="transmembrane region" description="Helical" evidence="5">
    <location>
        <begin position="50"/>
        <end position="67"/>
    </location>
</feature>
<keyword evidence="2 5" id="KW-0812">Transmembrane</keyword>
<evidence type="ECO:0000259" key="6">
    <source>
        <dbReference type="Pfam" id="PF04932"/>
    </source>
</evidence>
<feature type="transmembrane region" description="Helical" evidence="5">
    <location>
        <begin position="132"/>
        <end position="157"/>
    </location>
</feature>